<evidence type="ECO:0000313" key="2">
    <source>
        <dbReference type="EMBL" id="KAK3789476.1"/>
    </source>
</evidence>
<dbReference type="AlphaFoldDB" id="A0AAE1ALQ4"/>
<gene>
    <name evidence="2" type="ORF">RRG08_042221</name>
</gene>
<comment type="caution">
    <text evidence="2">The sequence shown here is derived from an EMBL/GenBank/DDBJ whole genome shotgun (WGS) entry which is preliminary data.</text>
</comment>
<dbReference type="Proteomes" id="UP001283361">
    <property type="component" value="Unassembled WGS sequence"/>
</dbReference>
<feature type="region of interest" description="Disordered" evidence="1">
    <location>
        <begin position="132"/>
        <end position="151"/>
    </location>
</feature>
<feature type="compositionally biased region" description="Basic and acidic residues" evidence="1">
    <location>
        <begin position="132"/>
        <end position="147"/>
    </location>
</feature>
<evidence type="ECO:0000313" key="3">
    <source>
        <dbReference type="Proteomes" id="UP001283361"/>
    </source>
</evidence>
<reference evidence="2" key="1">
    <citation type="journal article" date="2023" name="G3 (Bethesda)">
        <title>A reference genome for the long-term kleptoplast-retaining sea slug Elysia crispata morphotype clarki.</title>
        <authorList>
            <person name="Eastman K.E."/>
            <person name="Pendleton A.L."/>
            <person name="Shaikh M.A."/>
            <person name="Suttiyut T."/>
            <person name="Ogas R."/>
            <person name="Tomko P."/>
            <person name="Gavelis G."/>
            <person name="Widhalm J.R."/>
            <person name="Wisecaver J.H."/>
        </authorList>
    </citation>
    <scope>NUCLEOTIDE SEQUENCE</scope>
    <source>
        <strain evidence="2">ECLA1</strain>
    </source>
</reference>
<feature type="region of interest" description="Disordered" evidence="1">
    <location>
        <begin position="70"/>
        <end position="94"/>
    </location>
</feature>
<accession>A0AAE1ALQ4</accession>
<proteinExistence type="predicted"/>
<organism evidence="2 3">
    <name type="scientific">Elysia crispata</name>
    <name type="common">lettuce slug</name>
    <dbReference type="NCBI Taxonomy" id="231223"/>
    <lineage>
        <taxon>Eukaryota</taxon>
        <taxon>Metazoa</taxon>
        <taxon>Spiralia</taxon>
        <taxon>Lophotrochozoa</taxon>
        <taxon>Mollusca</taxon>
        <taxon>Gastropoda</taxon>
        <taxon>Heterobranchia</taxon>
        <taxon>Euthyneura</taxon>
        <taxon>Panpulmonata</taxon>
        <taxon>Sacoglossa</taxon>
        <taxon>Placobranchoidea</taxon>
        <taxon>Plakobranchidae</taxon>
        <taxon>Elysia</taxon>
    </lineage>
</organism>
<name>A0AAE1ALQ4_9GAST</name>
<dbReference type="EMBL" id="JAWDGP010001665">
    <property type="protein sequence ID" value="KAK3789476.1"/>
    <property type="molecule type" value="Genomic_DNA"/>
</dbReference>
<evidence type="ECO:0000256" key="1">
    <source>
        <dbReference type="SAM" id="MobiDB-lite"/>
    </source>
</evidence>
<keyword evidence="3" id="KW-1185">Reference proteome</keyword>
<protein>
    <submittedName>
        <fullName evidence="2">Uncharacterized protein</fullName>
    </submittedName>
</protein>
<sequence length="205" mass="22714">MHLNKTSDERNKSVTDHIFHSTLLELFACRNLGDKVPLEAASPYSQALENDLESTLQLLDFLLARTDDVSQDSKNQHASSPGREGKDLSKTGPHQNLIESISGLSQEQSRRHIMAALLQSLQLKTFLDSVEDRGKQPDDKMAAKDSETGGFEKLLDRLPASSSGESANIDDVIPAAIKSKRGRHGYYGAMPPTNELCRMLNMRCY</sequence>